<accession>A0ABU8PLQ5</accession>
<dbReference type="Proteomes" id="UP001375812">
    <property type="component" value="Unassembled WGS sequence"/>
</dbReference>
<dbReference type="RefSeq" id="WP_146114498.1">
    <property type="nucleotide sequence ID" value="NZ_JBBGZH010000003.1"/>
</dbReference>
<gene>
    <name evidence="2" type="ORF">WH297_25115</name>
</gene>
<proteinExistence type="predicted"/>
<keyword evidence="1" id="KW-1133">Transmembrane helix</keyword>
<keyword evidence="1" id="KW-0812">Transmembrane</keyword>
<feature type="transmembrane region" description="Helical" evidence="1">
    <location>
        <begin position="47"/>
        <end position="66"/>
    </location>
</feature>
<feature type="transmembrane region" description="Helical" evidence="1">
    <location>
        <begin position="6"/>
        <end position="26"/>
    </location>
</feature>
<evidence type="ECO:0000256" key="1">
    <source>
        <dbReference type="SAM" id="Phobius"/>
    </source>
</evidence>
<keyword evidence="3" id="KW-1185">Reference proteome</keyword>
<evidence type="ECO:0000313" key="2">
    <source>
        <dbReference type="EMBL" id="MEJ5022981.1"/>
    </source>
</evidence>
<evidence type="ECO:0000313" key="3">
    <source>
        <dbReference type="Proteomes" id="UP001375812"/>
    </source>
</evidence>
<sequence length="70" mass="7675">MGGAPYAVIATIRDVLLLFYACRVFLSAGGNNFTESQFEQTTGAPAKVLFLYSVLWFFALFSAILVEGFL</sequence>
<protein>
    <submittedName>
        <fullName evidence="2">Uncharacterized protein</fullName>
    </submittedName>
</protein>
<comment type="caution">
    <text evidence="2">The sequence shown here is derived from an EMBL/GenBank/DDBJ whole genome shotgun (WGS) entry which is preliminary data.</text>
</comment>
<organism evidence="2 3">
    <name type="scientific">Ochrobactrum vermis</name>
    <dbReference type="NCBI Taxonomy" id="1827297"/>
    <lineage>
        <taxon>Bacteria</taxon>
        <taxon>Pseudomonadati</taxon>
        <taxon>Pseudomonadota</taxon>
        <taxon>Alphaproteobacteria</taxon>
        <taxon>Hyphomicrobiales</taxon>
        <taxon>Brucellaceae</taxon>
        <taxon>Brucella/Ochrobactrum group</taxon>
        <taxon>Ochrobactrum</taxon>
    </lineage>
</organism>
<name>A0ABU8PLQ5_9HYPH</name>
<reference evidence="2 3" key="1">
    <citation type="submission" date="2023-12" db="EMBL/GenBank/DDBJ databases">
        <title>Gut-associated functions are favored during microbiome assembly across C. elegans life.</title>
        <authorList>
            <person name="Zimmermann J."/>
        </authorList>
    </citation>
    <scope>NUCLEOTIDE SEQUENCE [LARGE SCALE GENOMIC DNA]</scope>
    <source>
        <strain evidence="2 3">MYb71</strain>
    </source>
</reference>
<dbReference type="EMBL" id="JBBGZH010000003">
    <property type="protein sequence ID" value="MEJ5022981.1"/>
    <property type="molecule type" value="Genomic_DNA"/>
</dbReference>
<keyword evidence="1" id="KW-0472">Membrane</keyword>